<protein>
    <submittedName>
        <fullName evidence="2">Uncharacterized protein</fullName>
    </submittedName>
</protein>
<evidence type="ECO:0000256" key="1">
    <source>
        <dbReference type="SAM" id="SignalP"/>
    </source>
</evidence>
<evidence type="ECO:0000313" key="2">
    <source>
        <dbReference type="EMBL" id="OWQ54324.1"/>
    </source>
</evidence>
<name>A0A246HNJ9_STEMA</name>
<dbReference type="EMBL" id="NIVS01000019">
    <property type="protein sequence ID" value="OWQ54324.1"/>
    <property type="molecule type" value="Genomic_DNA"/>
</dbReference>
<keyword evidence="1" id="KW-0732">Signal</keyword>
<comment type="caution">
    <text evidence="2">The sequence shown here is derived from an EMBL/GenBank/DDBJ whole genome shotgun (WGS) entry which is preliminary data.</text>
</comment>
<reference evidence="2 3" key="1">
    <citation type="submission" date="2017-06" db="EMBL/GenBank/DDBJ databases">
        <authorList>
            <person name="Kim H.J."/>
            <person name="Triplett B.A."/>
        </authorList>
    </citation>
    <scope>NUCLEOTIDE SEQUENCE [LARGE SCALE GENOMIC DNA]</scope>
    <source>
        <strain evidence="2 3">13146</strain>
    </source>
</reference>
<feature type="chain" id="PRO_5012806206" evidence="1">
    <location>
        <begin position="20"/>
        <end position="279"/>
    </location>
</feature>
<organism evidence="2 3">
    <name type="scientific">Stenotrophomonas maltophilia</name>
    <name type="common">Pseudomonas maltophilia</name>
    <name type="synonym">Xanthomonas maltophilia</name>
    <dbReference type="NCBI Taxonomy" id="40324"/>
    <lineage>
        <taxon>Bacteria</taxon>
        <taxon>Pseudomonadati</taxon>
        <taxon>Pseudomonadota</taxon>
        <taxon>Gammaproteobacteria</taxon>
        <taxon>Lysobacterales</taxon>
        <taxon>Lysobacteraceae</taxon>
        <taxon>Stenotrophomonas</taxon>
        <taxon>Stenotrophomonas maltophilia group</taxon>
    </lineage>
</organism>
<sequence length="279" mass="29769">MRRARGWAVLIALPALCWAADNPGAGWQDVSGNRLIALSAAPAGDGEAAGEQTFDPRWYCSADQHWCVRVQAGDNEEQAVLIVRERSAGRDMSRHELTLAIGNADGGLQPWASLIELGPAAGGGVLIGLDAQASTMYSGGGASVTERIVARVMPGADDAGAGEVLRLPVQGHASIRACFSERDMALRAGACQDDYGFDAALTLEPAGEGMPVLRYQTHATRFPSFASRQQDSLAHGRVKTSELRTVSDPACSYRRVYRFRDGAYVADQALPDCSEFTEL</sequence>
<dbReference type="OrthoDB" id="8653499at2"/>
<proteinExistence type="predicted"/>
<dbReference type="Proteomes" id="UP000198157">
    <property type="component" value="Unassembled WGS sequence"/>
</dbReference>
<gene>
    <name evidence="2" type="ORF">CEE60_07955</name>
</gene>
<feature type="signal peptide" evidence="1">
    <location>
        <begin position="1"/>
        <end position="19"/>
    </location>
</feature>
<dbReference type="AlphaFoldDB" id="A0A246HNJ9"/>
<evidence type="ECO:0000313" key="3">
    <source>
        <dbReference type="Proteomes" id="UP000198157"/>
    </source>
</evidence>
<accession>A0A246HNJ9</accession>